<protein>
    <recommendedName>
        <fullName evidence="1">FERM domain-containing protein</fullName>
    </recommendedName>
</protein>
<reference evidence="2 3" key="1">
    <citation type="journal article" date="2017" name="Gigascience">
        <title>Genome sequence of the small brown planthopper, Laodelphax striatellus.</title>
        <authorList>
            <person name="Zhu J."/>
            <person name="Jiang F."/>
            <person name="Wang X."/>
            <person name="Yang P."/>
            <person name="Bao Y."/>
            <person name="Zhao W."/>
            <person name="Wang W."/>
            <person name="Lu H."/>
            <person name="Wang Q."/>
            <person name="Cui N."/>
            <person name="Li J."/>
            <person name="Chen X."/>
            <person name="Luo L."/>
            <person name="Yu J."/>
            <person name="Kang L."/>
            <person name="Cui F."/>
        </authorList>
    </citation>
    <scope>NUCLEOTIDE SEQUENCE [LARGE SCALE GENOMIC DNA]</scope>
    <source>
        <strain evidence="2">Lst14</strain>
    </source>
</reference>
<feature type="domain" description="FERM" evidence="1">
    <location>
        <begin position="1"/>
        <end position="173"/>
    </location>
</feature>
<dbReference type="GO" id="GO:0031032">
    <property type="term" value="P:actomyosin structure organization"/>
    <property type="evidence" value="ECO:0007669"/>
    <property type="project" value="TreeGrafter"/>
</dbReference>
<keyword evidence="3" id="KW-1185">Reference proteome</keyword>
<evidence type="ECO:0000313" key="3">
    <source>
        <dbReference type="Proteomes" id="UP000291343"/>
    </source>
</evidence>
<evidence type="ECO:0000313" key="2">
    <source>
        <dbReference type="EMBL" id="RZF43993.1"/>
    </source>
</evidence>
<sequence length="173" mass="19700">DTSRGQEVLDTVYRHLNLLETSYFGLRYIDTSNQTHWLDTTKKVVKQLKGKETFTLYFGVKFYAADPCKLLEEITRIWSGSSDSRILIKARKGSNRLGLLESPPLPPPFHPYPLFKQQLSALKRNKRQQNGLLERSRAGLGNDSSKADAWLEAIIWATKSVLYICICSYAICA</sequence>
<feature type="non-terminal residue" evidence="2">
    <location>
        <position position="1"/>
    </location>
</feature>
<accession>A0A482XE50</accession>
<dbReference type="AlphaFoldDB" id="A0A482XE50"/>
<name>A0A482XE50_LAOST</name>
<dbReference type="Pfam" id="PF09379">
    <property type="entry name" value="FERM_N"/>
    <property type="match status" value="1"/>
</dbReference>
<dbReference type="InParanoid" id="A0A482XE50"/>
<dbReference type="InterPro" id="IPR018979">
    <property type="entry name" value="FERM_N"/>
</dbReference>
<comment type="caution">
    <text evidence="2">The sequence shown here is derived from an EMBL/GenBank/DDBJ whole genome shotgun (WGS) entry which is preliminary data.</text>
</comment>
<organism evidence="2 3">
    <name type="scientific">Laodelphax striatellus</name>
    <name type="common">Small brown planthopper</name>
    <name type="synonym">Delphax striatella</name>
    <dbReference type="NCBI Taxonomy" id="195883"/>
    <lineage>
        <taxon>Eukaryota</taxon>
        <taxon>Metazoa</taxon>
        <taxon>Ecdysozoa</taxon>
        <taxon>Arthropoda</taxon>
        <taxon>Hexapoda</taxon>
        <taxon>Insecta</taxon>
        <taxon>Pterygota</taxon>
        <taxon>Neoptera</taxon>
        <taxon>Paraneoptera</taxon>
        <taxon>Hemiptera</taxon>
        <taxon>Auchenorrhyncha</taxon>
        <taxon>Fulgoroidea</taxon>
        <taxon>Delphacidae</taxon>
        <taxon>Criomorphinae</taxon>
        <taxon>Laodelphax</taxon>
    </lineage>
</organism>
<dbReference type="InterPro" id="IPR029071">
    <property type="entry name" value="Ubiquitin-like_domsf"/>
</dbReference>
<dbReference type="OrthoDB" id="6235974at2759"/>
<dbReference type="Gene3D" id="3.10.20.90">
    <property type="entry name" value="Phosphatidylinositol 3-kinase Catalytic Subunit, Chain A, domain 1"/>
    <property type="match status" value="1"/>
</dbReference>
<gene>
    <name evidence="2" type="ORF">LSTR_LSTR007265</name>
</gene>
<dbReference type="EMBL" id="QKKF02011778">
    <property type="protein sequence ID" value="RZF43993.1"/>
    <property type="molecule type" value="Genomic_DNA"/>
</dbReference>
<dbReference type="InterPro" id="IPR000299">
    <property type="entry name" value="FERM_domain"/>
</dbReference>
<dbReference type="SUPFAM" id="SSF54236">
    <property type="entry name" value="Ubiquitin-like"/>
    <property type="match status" value="1"/>
</dbReference>
<dbReference type="InterPro" id="IPR019747">
    <property type="entry name" value="FERM_CS"/>
</dbReference>
<evidence type="ECO:0000259" key="1">
    <source>
        <dbReference type="PROSITE" id="PS50057"/>
    </source>
</evidence>
<proteinExistence type="predicted"/>
<dbReference type="SMR" id="A0A482XE50"/>
<dbReference type="FunFam" id="3.10.20.90:FF:000039">
    <property type="entry name" value="Tyrosine-protein phosphatase non-receptor type"/>
    <property type="match status" value="1"/>
</dbReference>
<dbReference type="PROSITE" id="PS00660">
    <property type="entry name" value="FERM_1"/>
    <property type="match status" value="1"/>
</dbReference>
<dbReference type="PROSITE" id="PS50057">
    <property type="entry name" value="FERM_3"/>
    <property type="match status" value="1"/>
</dbReference>
<dbReference type="PANTHER" id="PTHR23280:SF4">
    <property type="entry name" value="BAND 4.1-LIKE PROTEIN 4A"/>
    <property type="match status" value="1"/>
</dbReference>
<dbReference type="Proteomes" id="UP000291343">
    <property type="component" value="Unassembled WGS sequence"/>
</dbReference>
<dbReference type="GO" id="GO:0005856">
    <property type="term" value="C:cytoskeleton"/>
    <property type="evidence" value="ECO:0007669"/>
    <property type="project" value="TreeGrafter"/>
</dbReference>
<dbReference type="PANTHER" id="PTHR23280">
    <property type="entry name" value="4.1 G PROTEIN"/>
    <property type="match status" value="1"/>
</dbReference>
<dbReference type="STRING" id="195883.A0A482XE50"/>